<sequence length="39" mass="4416">MVQPTALELPNKLRFQLLSFSAVCSKNRGHSISFTSLFF</sequence>
<comment type="caution">
    <text evidence="1">The sequence shown here is derived from an EMBL/GenBank/DDBJ whole genome shotgun (WGS) entry which is preliminary data.</text>
</comment>
<gene>
    <name evidence="1" type="ORF">SLEP1_g1580</name>
</gene>
<evidence type="ECO:0000313" key="1">
    <source>
        <dbReference type="EMBL" id="GKU87131.1"/>
    </source>
</evidence>
<dbReference type="AlphaFoldDB" id="A0AAV5HIT4"/>
<name>A0AAV5HIT4_9ROSI</name>
<accession>A0AAV5HIT4</accession>
<organism evidence="1 2">
    <name type="scientific">Rubroshorea leprosula</name>
    <dbReference type="NCBI Taxonomy" id="152421"/>
    <lineage>
        <taxon>Eukaryota</taxon>
        <taxon>Viridiplantae</taxon>
        <taxon>Streptophyta</taxon>
        <taxon>Embryophyta</taxon>
        <taxon>Tracheophyta</taxon>
        <taxon>Spermatophyta</taxon>
        <taxon>Magnoliopsida</taxon>
        <taxon>eudicotyledons</taxon>
        <taxon>Gunneridae</taxon>
        <taxon>Pentapetalae</taxon>
        <taxon>rosids</taxon>
        <taxon>malvids</taxon>
        <taxon>Malvales</taxon>
        <taxon>Dipterocarpaceae</taxon>
        <taxon>Rubroshorea</taxon>
    </lineage>
</organism>
<dbReference type="EMBL" id="BPVZ01000002">
    <property type="protein sequence ID" value="GKU87131.1"/>
    <property type="molecule type" value="Genomic_DNA"/>
</dbReference>
<proteinExistence type="predicted"/>
<evidence type="ECO:0000313" key="2">
    <source>
        <dbReference type="Proteomes" id="UP001054252"/>
    </source>
</evidence>
<dbReference type="Proteomes" id="UP001054252">
    <property type="component" value="Unassembled WGS sequence"/>
</dbReference>
<reference evidence="1 2" key="1">
    <citation type="journal article" date="2021" name="Commun. Biol.">
        <title>The genome of Shorea leprosula (Dipterocarpaceae) highlights the ecological relevance of drought in aseasonal tropical rainforests.</title>
        <authorList>
            <person name="Ng K.K.S."/>
            <person name="Kobayashi M.J."/>
            <person name="Fawcett J.A."/>
            <person name="Hatakeyama M."/>
            <person name="Paape T."/>
            <person name="Ng C.H."/>
            <person name="Ang C.C."/>
            <person name="Tnah L.H."/>
            <person name="Lee C.T."/>
            <person name="Nishiyama T."/>
            <person name="Sese J."/>
            <person name="O'Brien M.J."/>
            <person name="Copetti D."/>
            <person name="Mohd Noor M.I."/>
            <person name="Ong R.C."/>
            <person name="Putra M."/>
            <person name="Sireger I.Z."/>
            <person name="Indrioko S."/>
            <person name="Kosugi Y."/>
            <person name="Izuno A."/>
            <person name="Isagi Y."/>
            <person name="Lee S.L."/>
            <person name="Shimizu K.K."/>
        </authorList>
    </citation>
    <scope>NUCLEOTIDE SEQUENCE [LARGE SCALE GENOMIC DNA]</scope>
    <source>
        <strain evidence="1">214</strain>
    </source>
</reference>
<protein>
    <submittedName>
        <fullName evidence="1">Uncharacterized protein</fullName>
    </submittedName>
</protein>
<keyword evidence="2" id="KW-1185">Reference proteome</keyword>